<evidence type="ECO:0000313" key="16">
    <source>
        <dbReference type="Proteomes" id="UP000481288"/>
    </source>
</evidence>
<evidence type="ECO:0000256" key="12">
    <source>
        <dbReference type="PIRNR" id="PIRNR036852"/>
    </source>
</evidence>
<reference evidence="15 16" key="1">
    <citation type="submission" date="2018-05" db="EMBL/GenBank/DDBJ databases">
        <title>Whole genome sequencing for identification of molecular markers to develop diagnostic detection tools for the regulated plant pathogen Lachnellula willkommii.</title>
        <authorList>
            <person name="Giroux E."/>
            <person name="Bilodeau G."/>
        </authorList>
    </citation>
    <scope>NUCLEOTIDE SEQUENCE [LARGE SCALE GENOMIC DNA]</scope>
    <source>
        <strain evidence="15 16">CBS 625.97</strain>
    </source>
</reference>
<dbReference type="Gene3D" id="3.40.970.10">
    <property type="entry name" value="Ribonuclease H1, N-terminal domain"/>
    <property type="match status" value="2"/>
</dbReference>
<dbReference type="FunFam" id="3.40.970.10:FF:000001">
    <property type="entry name" value="Ribonuclease H1"/>
    <property type="match status" value="1"/>
</dbReference>
<evidence type="ECO:0000256" key="5">
    <source>
        <dbReference type="ARBA" id="ARBA00012180"/>
    </source>
</evidence>
<feature type="domain" description="RNase H type-1" evidence="14">
    <location>
        <begin position="157"/>
        <end position="306"/>
    </location>
</feature>
<comment type="catalytic activity">
    <reaction evidence="1 12">
        <text>Endonucleolytic cleavage to 5'-phosphomonoester.</text>
        <dbReference type="EC" id="3.1.26.4"/>
    </reaction>
</comment>
<dbReference type="Proteomes" id="UP000481288">
    <property type="component" value="Unassembled WGS sequence"/>
</dbReference>
<evidence type="ECO:0000313" key="15">
    <source>
        <dbReference type="EMBL" id="TVY56884.1"/>
    </source>
</evidence>
<protein>
    <recommendedName>
        <fullName evidence="6 12">Ribonuclease H</fullName>
        <shortName evidence="12">RNase H</shortName>
        <ecNumber evidence="5 12">3.1.26.4</ecNumber>
    </recommendedName>
</protein>
<dbReference type="FunFam" id="3.40.970.10:FF:000002">
    <property type="entry name" value="Ribonuclease H"/>
    <property type="match status" value="1"/>
</dbReference>
<dbReference type="PROSITE" id="PS50879">
    <property type="entry name" value="RNASE_H_1"/>
    <property type="match status" value="1"/>
</dbReference>
<keyword evidence="16" id="KW-1185">Reference proteome</keyword>
<evidence type="ECO:0000256" key="8">
    <source>
        <dbReference type="ARBA" id="ARBA00022723"/>
    </source>
</evidence>
<dbReference type="InterPro" id="IPR009027">
    <property type="entry name" value="Ribosomal_bL9/RNase_H1_N"/>
</dbReference>
<evidence type="ECO:0000256" key="3">
    <source>
        <dbReference type="ARBA" id="ARBA00004065"/>
    </source>
</evidence>
<comment type="cofactor">
    <cofactor evidence="2 12">
        <name>Mg(2+)</name>
        <dbReference type="ChEBI" id="CHEBI:18420"/>
    </cofactor>
</comment>
<dbReference type="GO" id="GO:0043137">
    <property type="term" value="P:DNA replication, removal of RNA primer"/>
    <property type="evidence" value="ECO:0007669"/>
    <property type="project" value="TreeGrafter"/>
</dbReference>
<evidence type="ECO:0000256" key="6">
    <source>
        <dbReference type="ARBA" id="ARBA00017721"/>
    </source>
</evidence>
<dbReference type="EC" id="3.1.26.4" evidence="5 12"/>
<comment type="similarity">
    <text evidence="4 12">Belongs to the RNase H family.</text>
</comment>
<dbReference type="SUPFAM" id="SSF53098">
    <property type="entry name" value="Ribonuclease H-like"/>
    <property type="match status" value="1"/>
</dbReference>
<keyword evidence="9 12" id="KW-0255">Endonuclease</keyword>
<evidence type="ECO:0000259" key="14">
    <source>
        <dbReference type="PROSITE" id="PS50879"/>
    </source>
</evidence>
<dbReference type="InterPro" id="IPR012337">
    <property type="entry name" value="RNaseH-like_sf"/>
</dbReference>
<dbReference type="GO" id="GO:0000287">
    <property type="term" value="F:magnesium ion binding"/>
    <property type="evidence" value="ECO:0007669"/>
    <property type="project" value="UniProtKB-UniRule"/>
</dbReference>
<keyword evidence="11 12" id="KW-0460">Magnesium</keyword>
<dbReference type="OrthoDB" id="407198at2759"/>
<dbReference type="Pfam" id="PF01693">
    <property type="entry name" value="Cauli_VI"/>
    <property type="match status" value="2"/>
</dbReference>
<dbReference type="InterPro" id="IPR002156">
    <property type="entry name" value="RNaseH_domain"/>
</dbReference>
<evidence type="ECO:0000256" key="9">
    <source>
        <dbReference type="ARBA" id="ARBA00022759"/>
    </source>
</evidence>
<evidence type="ECO:0000256" key="11">
    <source>
        <dbReference type="ARBA" id="ARBA00022842"/>
    </source>
</evidence>
<dbReference type="FunFam" id="3.30.420.10:FF:000090">
    <property type="entry name" value="Ribonuclease H"/>
    <property type="match status" value="1"/>
</dbReference>
<accession>A0A7D8YWE2</accession>
<comment type="caution">
    <text evidence="15">The sequence shown here is derived from an EMBL/GenBank/DDBJ whole genome shotgun (WGS) entry which is preliminary data.</text>
</comment>
<evidence type="ECO:0000256" key="13">
    <source>
        <dbReference type="SAM" id="MobiDB-lite"/>
    </source>
</evidence>
<evidence type="ECO:0000256" key="1">
    <source>
        <dbReference type="ARBA" id="ARBA00000077"/>
    </source>
</evidence>
<feature type="compositionally biased region" description="Low complexity" evidence="13">
    <location>
        <begin position="137"/>
        <end position="150"/>
    </location>
</feature>
<keyword evidence="10 12" id="KW-0378">Hydrolase</keyword>
<evidence type="ECO:0000256" key="4">
    <source>
        <dbReference type="ARBA" id="ARBA00005300"/>
    </source>
</evidence>
<gene>
    <name evidence="15" type="primary">Rnaseh1_1</name>
    <name evidence="15" type="ORF">LCER1_G003077</name>
</gene>
<feature type="region of interest" description="Disordered" evidence="13">
    <location>
        <begin position="118"/>
        <end position="155"/>
    </location>
</feature>
<proteinExistence type="inferred from homology"/>
<dbReference type="CDD" id="cd09280">
    <property type="entry name" value="RNase_HI_eukaryote_like"/>
    <property type="match status" value="1"/>
</dbReference>
<dbReference type="Pfam" id="PF00075">
    <property type="entry name" value="RNase_H"/>
    <property type="match status" value="1"/>
</dbReference>
<name>A0A7D8YWE2_9HELO</name>
<evidence type="ECO:0000256" key="7">
    <source>
        <dbReference type="ARBA" id="ARBA00022722"/>
    </source>
</evidence>
<dbReference type="Gene3D" id="3.30.420.10">
    <property type="entry name" value="Ribonuclease H-like superfamily/Ribonuclease H"/>
    <property type="match status" value="1"/>
</dbReference>
<dbReference type="EMBL" id="QGMG01000127">
    <property type="protein sequence ID" value="TVY56884.1"/>
    <property type="molecule type" value="Genomic_DNA"/>
</dbReference>
<dbReference type="PANTHER" id="PTHR10642">
    <property type="entry name" value="RIBONUCLEASE H1"/>
    <property type="match status" value="1"/>
</dbReference>
<dbReference type="PIRSF" id="PIRSF036852">
    <property type="entry name" value="Ribonuclease_H1_euk"/>
    <property type="match status" value="1"/>
</dbReference>
<dbReference type="PANTHER" id="PTHR10642:SF26">
    <property type="entry name" value="RIBONUCLEASE H1"/>
    <property type="match status" value="1"/>
</dbReference>
<sequence>MSTASKKRKLADDTPQKYYGVRAGKTPGVYTSWADCQENTTGFRGAQYKSFLSRKDAADFVAGKSPAGAKPTGDKFYGVAVGRVPGVYEDWSEAAAEIKDVKGPKYKKFATRQEAEEFVRSGGKSSGTAVAKKDGETPPAKKAKTAASAESGKKLKEDGALRVWTDGAARGNGKKGAQAGVGVFFGVDDPRNVSEPLEGAQTNQRAELTGIQRALEIAPKNLPLEIITDSNYSINCSTTWYTTWMKNGWRTSTGAEVTNKDLVVEIRKLIDRREAAGVKTIFTWIKGHNDDPGNVAADTLAVAGSRKPRN</sequence>
<dbReference type="InterPro" id="IPR036397">
    <property type="entry name" value="RNaseH_sf"/>
</dbReference>
<evidence type="ECO:0000256" key="10">
    <source>
        <dbReference type="ARBA" id="ARBA00022801"/>
    </source>
</evidence>
<evidence type="ECO:0000256" key="2">
    <source>
        <dbReference type="ARBA" id="ARBA00001946"/>
    </source>
</evidence>
<dbReference type="InterPro" id="IPR050092">
    <property type="entry name" value="RNase_H"/>
</dbReference>
<dbReference type="GO" id="GO:0004523">
    <property type="term" value="F:RNA-DNA hybrid ribonuclease activity"/>
    <property type="evidence" value="ECO:0007669"/>
    <property type="project" value="UniProtKB-UniRule"/>
</dbReference>
<organism evidence="15 16">
    <name type="scientific">Lachnellula cervina</name>
    <dbReference type="NCBI Taxonomy" id="1316786"/>
    <lineage>
        <taxon>Eukaryota</taxon>
        <taxon>Fungi</taxon>
        <taxon>Dikarya</taxon>
        <taxon>Ascomycota</taxon>
        <taxon>Pezizomycotina</taxon>
        <taxon>Leotiomycetes</taxon>
        <taxon>Helotiales</taxon>
        <taxon>Lachnaceae</taxon>
        <taxon>Lachnellula</taxon>
    </lineage>
</organism>
<keyword evidence="7 12" id="KW-0540">Nuclease</keyword>
<dbReference type="InterPro" id="IPR037056">
    <property type="entry name" value="RNase_H1_N_sf"/>
</dbReference>
<dbReference type="InterPro" id="IPR017067">
    <property type="entry name" value="RNase_H1_euk"/>
</dbReference>
<dbReference type="SUPFAM" id="SSF55658">
    <property type="entry name" value="L9 N-domain-like"/>
    <property type="match status" value="2"/>
</dbReference>
<dbReference type="InterPro" id="IPR011320">
    <property type="entry name" value="RNase_H1_N"/>
</dbReference>
<comment type="function">
    <text evidence="3 12">Endonuclease that specifically degrades the RNA of RNA-DNA hybrids.</text>
</comment>
<dbReference type="GO" id="GO:0003676">
    <property type="term" value="F:nucleic acid binding"/>
    <property type="evidence" value="ECO:0007669"/>
    <property type="project" value="UniProtKB-UniRule"/>
</dbReference>
<dbReference type="AlphaFoldDB" id="A0A7D8YWE2"/>
<keyword evidence="8 12" id="KW-0479">Metal-binding</keyword>